<name>A0A2S7TAC2_9FLAO</name>
<dbReference type="InterPro" id="IPR026265">
    <property type="entry name" value="LptC"/>
</dbReference>
<protein>
    <submittedName>
        <fullName evidence="1">LPS export ABC transporter periplasmic protein LptC</fullName>
    </submittedName>
</protein>
<reference evidence="2" key="1">
    <citation type="submission" date="2016-11" db="EMBL/GenBank/DDBJ databases">
        <title>Trade-off between light-utilization and light-protection in marine flavobacteria.</title>
        <authorList>
            <person name="Kumagai Y."/>
            <person name="Yoshizawa S."/>
            <person name="Kogure K."/>
        </authorList>
    </citation>
    <scope>NUCLEOTIDE SEQUENCE [LARGE SCALE GENOMIC DNA]</scope>
    <source>
        <strain evidence="2">SG-18</strain>
    </source>
</reference>
<dbReference type="NCBIfam" id="TIGR04409">
    <property type="entry name" value="LptC_YrbK"/>
    <property type="match status" value="1"/>
</dbReference>
<dbReference type="GO" id="GO:0005886">
    <property type="term" value="C:plasma membrane"/>
    <property type="evidence" value="ECO:0007669"/>
    <property type="project" value="InterPro"/>
</dbReference>
<evidence type="ECO:0000313" key="1">
    <source>
        <dbReference type="EMBL" id="PQJ16883.1"/>
    </source>
</evidence>
<organism evidence="1 2">
    <name type="scientific">Aureicoccus marinus</name>
    <dbReference type="NCBI Taxonomy" id="754435"/>
    <lineage>
        <taxon>Bacteria</taxon>
        <taxon>Pseudomonadati</taxon>
        <taxon>Bacteroidota</taxon>
        <taxon>Flavobacteriia</taxon>
        <taxon>Flavobacteriales</taxon>
        <taxon>Flavobacteriaceae</taxon>
        <taxon>Aureicoccus</taxon>
    </lineage>
</organism>
<dbReference type="AlphaFoldDB" id="A0A2S7TAC2"/>
<evidence type="ECO:0000313" key="2">
    <source>
        <dbReference type="Proteomes" id="UP000239366"/>
    </source>
</evidence>
<dbReference type="Gene3D" id="2.60.450.10">
    <property type="entry name" value="Lipopolysaccharide (LPS) transport protein A like domain"/>
    <property type="match status" value="1"/>
</dbReference>
<gene>
    <name evidence="1" type="ORF">BST99_13405</name>
</gene>
<proteinExistence type="predicted"/>
<comment type="caution">
    <text evidence="1">The sequence shown here is derived from an EMBL/GenBank/DDBJ whole genome shotgun (WGS) entry which is preliminary data.</text>
</comment>
<sequence>MALSFWSCEDQYERVGEEAGTFVFPQSVSEGFTLTYTEAGKEMTNQDTTLTRAVVKLSAARNENYENMRFRYQVFPEGMRLEFYDDEGQMNIIEADFAMVYTDTNLIELKGNVVLTSHDGKKLEAPQMYYDRANNWIFTESSFRYTNPEDGTIMMGKGMDFDRNFTKVQAQRTDGVIVIKEEES</sequence>
<dbReference type="InterPro" id="IPR010664">
    <property type="entry name" value="LipoPS_assembly_LptC-rel"/>
</dbReference>
<dbReference type="GO" id="GO:0015221">
    <property type="term" value="F:lipopolysaccharide transmembrane transporter activity"/>
    <property type="evidence" value="ECO:0007669"/>
    <property type="project" value="InterPro"/>
</dbReference>
<keyword evidence="2" id="KW-1185">Reference proteome</keyword>
<dbReference type="Proteomes" id="UP000239366">
    <property type="component" value="Unassembled WGS sequence"/>
</dbReference>
<accession>A0A2S7TAC2</accession>
<dbReference type="Pfam" id="PF06835">
    <property type="entry name" value="LptC"/>
    <property type="match status" value="1"/>
</dbReference>
<dbReference type="EMBL" id="MQVX01000001">
    <property type="protein sequence ID" value="PQJ16883.1"/>
    <property type="molecule type" value="Genomic_DNA"/>
</dbReference>